<dbReference type="InterPro" id="IPR015403">
    <property type="entry name" value="Mon2/Sec7/BIG1-like_HDS"/>
</dbReference>
<dbReference type="InterPro" id="IPR032691">
    <property type="entry name" value="Mon2/Sec7/BIG1-like_HUS"/>
</dbReference>
<evidence type="ECO:0000256" key="2">
    <source>
        <dbReference type="ARBA" id="ARBA00004514"/>
    </source>
</evidence>
<feature type="compositionally biased region" description="Basic and acidic residues" evidence="7">
    <location>
        <begin position="170"/>
        <end position="187"/>
    </location>
</feature>
<feature type="region of interest" description="Disordered" evidence="7">
    <location>
        <begin position="1844"/>
        <end position="1898"/>
    </location>
</feature>
<name>A0AAV1IC92_9CHLO</name>
<feature type="compositionally biased region" description="Acidic residues" evidence="7">
    <location>
        <begin position="817"/>
        <end position="827"/>
    </location>
</feature>
<dbReference type="InterPro" id="IPR035999">
    <property type="entry name" value="Sec7_dom_sf"/>
</dbReference>
<dbReference type="GO" id="GO:0016020">
    <property type="term" value="C:membrane"/>
    <property type="evidence" value="ECO:0007669"/>
    <property type="project" value="UniProtKB-SubCell"/>
</dbReference>
<feature type="compositionally biased region" description="Low complexity" evidence="7">
    <location>
        <begin position="109"/>
        <end position="122"/>
    </location>
</feature>
<feature type="region of interest" description="Disordered" evidence="7">
    <location>
        <begin position="1618"/>
        <end position="1659"/>
    </location>
</feature>
<accession>A0AAV1IC92</accession>
<evidence type="ECO:0000256" key="3">
    <source>
        <dbReference type="ARBA" id="ARBA00022448"/>
    </source>
</evidence>
<dbReference type="GO" id="GO:0005085">
    <property type="term" value="F:guanyl-nucleotide exchange factor activity"/>
    <property type="evidence" value="ECO:0007669"/>
    <property type="project" value="InterPro"/>
</dbReference>
<evidence type="ECO:0000313" key="9">
    <source>
        <dbReference type="EMBL" id="CAK0784966.1"/>
    </source>
</evidence>
<feature type="compositionally biased region" description="Low complexity" evidence="7">
    <location>
        <begin position="436"/>
        <end position="463"/>
    </location>
</feature>
<feature type="compositionally biased region" description="Polar residues" evidence="7">
    <location>
        <begin position="499"/>
        <end position="515"/>
    </location>
</feature>
<feature type="region of interest" description="Disordered" evidence="7">
    <location>
        <begin position="1592"/>
        <end position="1611"/>
    </location>
</feature>
<dbReference type="Proteomes" id="UP001314263">
    <property type="component" value="Unassembled WGS sequence"/>
</dbReference>
<evidence type="ECO:0000259" key="8">
    <source>
        <dbReference type="PROSITE" id="PS50190"/>
    </source>
</evidence>
<dbReference type="SUPFAM" id="SSF48425">
    <property type="entry name" value="Sec7 domain"/>
    <property type="match status" value="1"/>
</dbReference>
<dbReference type="GO" id="GO:0005802">
    <property type="term" value="C:trans-Golgi network"/>
    <property type="evidence" value="ECO:0007669"/>
    <property type="project" value="TreeGrafter"/>
</dbReference>
<dbReference type="EMBL" id="CAUYUE010000011">
    <property type="protein sequence ID" value="CAK0784966.1"/>
    <property type="molecule type" value="Genomic_DNA"/>
</dbReference>
<feature type="region of interest" description="Disordered" evidence="7">
    <location>
        <begin position="91"/>
        <end position="191"/>
    </location>
</feature>
<evidence type="ECO:0000256" key="6">
    <source>
        <dbReference type="ARBA" id="ARBA00023136"/>
    </source>
</evidence>
<proteinExistence type="predicted"/>
<dbReference type="InterPro" id="IPR032817">
    <property type="entry name" value="Mon2_C"/>
</dbReference>
<evidence type="ECO:0000256" key="1">
    <source>
        <dbReference type="ARBA" id="ARBA00004370"/>
    </source>
</evidence>
<dbReference type="CDD" id="cd00171">
    <property type="entry name" value="Sec7"/>
    <property type="match status" value="1"/>
</dbReference>
<dbReference type="InterPro" id="IPR023394">
    <property type="entry name" value="Sec7_C_sf"/>
</dbReference>
<dbReference type="PANTHER" id="PTHR10663:SF375">
    <property type="entry name" value="LD29171P"/>
    <property type="match status" value="1"/>
</dbReference>
<dbReference type="PANTHER" id="PTHR10663">
    <property type="entry name" value="GUANYL-NUCLEOTIDE EXCHANGE FACTOR"/>
    <property type="match status" value="1"/>
</dbReference>
<sequence length="2128" mass="230884">MKESLRLYKELLRAARSFPVPPVARKLESNIKEVVQAFVDEKDVDKVCALHEDGYAALRVIAFLRGLPQELLSNLAEALRPIEAADFRQAAPDVQEPASVAATQKDAAEQPSAAAEDAAQAAKPDEEAGNISAVEEGPNSEQSQRKPQADMRSAPSAAEKLEQEINATAEQDKKEQAAKDAPHKTADDGELNTSYRGTIRYRYAQSLLGILRMAVETRRTALVDLSLDLIQKLIAHGHLAGSIYNISHRRDPASGRSVRKRPSDEDDLGDQGDHLEGDQMPPQAQAIELLCRCDDIPDDGIELRVLKGLLTAATSTTTHLHGQALLLTVRTCYNIFLMSRSTINQTTAKASLTQMLNCVFQRMELDSEVVHVQPIMVADMLGGPAPETETTFVQNFLHEVVSTVDPFGYYAEGVQQGLDDAFRPRLQTDDMPSPRPSTAPRAAAARPLDGPSAAARPASRTPAEQSPPKAAADGTDSSAAPALTMPSHETLPGAAAVTENGSASVHTETEAQNATADPEHAQPETAAFSSPGKDQLSSPGLSVVTKSNYMTAVLAKDAFLVFRALCKLSTRSSESSAGTDPTAIRGKVLALELLKVLLENSGEVFQGSEKFTGAIKQYLCLSLLKNAASNISAAQTLTCSIFYTLLVKFRHALKAEVGVFFPMILLKAIEPPAPSTAGAAQPSGNQASQPTVDLAQRSIALRCLSGACESGQLLVDIFVNYDCDLEGANLFERLILALVRTAQAAPSTADSPTTAADEAHLRSLALQCLVSALRSLVEWFMLCTPVAVANDTPSAPDSSLRPDWGKLTSSTGQGAAEEAEGQPDGEIDVPMPESPTALRRESTMAALRAAGINERLMSSANMDPDMQAALSSGDSTKEAQLLETWKAYKKGFQAGIALFNVKPKKGVAYLQEQGMLAREPEEVARFLAKTQGLNKTMIGEYLGEREDTCLRVMHAYVDAMDFSGAAFDQAIRTFLSGFRLPGEAQKIDRLMEKFAERFVSCNPDAFKSADVGYVLAYSVILLNTDAHNPQVKNKMTKQDFLKNNRGIDDGADLPEEYLSQLYDRIINDEIKMKDGDAESLVAASAAKGGSWMDTILNLIPGRRAAASAEPSEEAIKRTHDNLREKAKGATFFEATEGETVRPMLDVAWAPMLGAFSVLFEEFPEGTTVNLCLAGLVAAVRVTSLLSMDMLRNTFVTTVARFTQLHAPASMALKHAQAFRALLVIADENGNHLGHVWQEVLRCVSRWELLQQIASGGPTDTQLFAAPAEPVAAVKRRNFFSFAPREGANGKVADSFTSIHEAPLHYAGRGHGRDAAADAGVPPENVLQEIDAQELNRMFVRSGLLDSNAIVDFVRALSQVAQEELRPAAAPRVYSLTKIVEISHFNMSRIRLVWNRIWAVLSDFFVEVGCHRNLQVAMYAVDSLRQLATKFLERDELANYSFQNDFLKPFVIVMRLSKALEIRELIIRCVSQMVLARVSNVKSGWKSMFMVFTTAANDESPMIVRLAFDTVEKIVREHFDYITETEVTTFTDCVNCLIAFTNNPHSLDVSLNAIAFLRFCAMKLAEGAIGDVEVIPEGQGHLPELNAFRIRPTAHEPDPYTSPAPGSRRVTFEGLPAPAADEEVRQRGEAESGDEAQSAGAPEAAAGSPESEGRGGGKGLQFSDKDEHMYFWFPLLAGLSELTFDPRPDIRYSALEVLFDTLKFHGASFTAPFWARVFDSVLLPIFDHVRAEVTDTTTFTAEERRAEVDAWLYETCTQCLQHMVDIVALFYQPVAHILPRIFDLLSNFIRRPHQSLASVGVAALVRLVVAAGDRMSASVWVEAITTLHDCATDTRPAVPELVASLSHGRPSTSDEYGSEAAAGGATPSGRRDAPDGSPWEAKSPGDSPRSRIPGPMGSLTGEQRQVTLAQGSGARRLAEVRCRAAIQLLLVQASGEIYAAHSQRLPQAAAILMLDALADMAQHARRVDADLDMRRDLAAAQAESKLPDGKALADPPLLRLEGEACHAYLSMLMHLNTAASEPLQQAADVENRLLQLCIANLRCFQDTNTDPSREAGNALAGATEEAIARAPLVVATLRALGSLSDEAFRRHLLEVFPLLTGLIACIRAPPEMQRSLSDLFAKRIGPMLA</sequence>
<feature type="compositionally biased region" description="Low complexity" evidence="7">
    <location>
        <begin position="1634"/>
        <end position="1649"/>
    </location>
</feature>
<dbReference type="Pfam" id="PF12783">
    <property type="entry name" value="Sec7-like_HUS"/>
    <property type="match status" value="1"/>
</dbReference>
<feature type="domain" description="SEC7" evidence="8">
    <location>
        <begin position="881"/>
        <end position="1068"/>
    </location>
</feature>
<comment type="subcellular location">
    <subcellularLocation>
        <location evidence="2">Cytoplasm</location>
        <location evidence="2">Cytosol</location>
    </subcellularLocation>
    <subcellularLocation>
        <location evidence="1">Membrane</location>
    </subcellularLocation>
</comment>
<dbReference type="Gene3D" id="1.10.1000.11">
    <property type="entry name" value="Arf Nucleotide-binding Site Opener,domain 2"/>
    <property type="match status" value="1"/>
</dbReference>
<feature type="region of interest" description="Disordered" evidence="7">
    <location>
        <begin position="498"/>
        <end position="539"/>
    </location>
</feature>
<feature type="region of interest" description="Disordered" evidence="7">
    <location>
        <begin position="424"/>
        <end position="486"/>
    </location>
</feature>
<dbReference type="InterPro" id="IPR046455">
    <property type="entry name" value="Sec7/BIG1-like_C"/>
</dbReference>
<evidence type="ECO:0000256" key="7">
    <source>
        <dbReference type="SAM" id="MobiDB-lite"/>
    </source>
</evidence>
<organism evidence="9 10">
    <name type="scientific">Coccomyxa viridis</name>
    <dbReference type="NCBI Taxonomy" id="1274662"/>
    <lineage>
        <taxon>Eukaryota</taxon>
        <taxon>Viridiplantae</taxon>
        <taxon>Chlorophyta</taxon>
        <taxon>core chlorophytes</taxon>
        <taxon>Trebouxiophyceae</taxon>
        <taxon>Trebouxiophyceae incertae sedis</taxon>
        <taxon>Coccomyxaceae</taxon>
        <taxon>Coccomyxa</taxon>
    </lineage>
</organism>
<evidence type="ECO:0000313" key="10">
    <source>
        <dbReference type="Proteomes" id="UP001314263"/>
    </source>
</evidence>
<dbReference type="Pfam" id="PF09324">
    <property type="entry name" value="Sec7-like_HDS"/>
    <property type="match status" value="1"/>
</dbReference>
<dbReference type="SUPFAM" id="SSF48371">
    <property type="entry name" value="ARM repeat"/>
    <property type="match status" value="1"/>
</dbReference>
<keyword evidence="5" id="KW-0653">Protein transport</keyword>
<dbReference type="Gene3D" id="1.10.220.20">
    <property type="match status" value="1"/>
</dbReference>
<dbReference type="InterPro" id="IPR000904">
    <property type="entry name" value="Sec7_dom"/>
</dbReference>
<dbReference type="SMART" id="SM00222">
    <property type="entry name" value="Sec7"/>
    <property type="match status" value="1"/>
</dbReference>
<feature type="region of interest" description="Disordered" evidence="7">
    <location>
        <begin position="250"/>
        <end position="279"/>
    </location>
</feature>
<dbReference type="Pfam" id="PF01369">
    <property type="entry name" value="Sec7"/>
    <property type="match status" value="1"/>
</dbReference>
<comment type="caution">
    <text evidence="9">The sequence shown here is derived from an EMBL/GenBank/DDBJ whole genome shotgun (WGS) entry which is preliminary data.</text>
</comment>
<keyword evidence="3" id="KW-0813">Transport</keyword>
<dbReference type="GO" id="GO:0032012">
    <property type="term" value="P:regulation of ARF protein signal transduction"/>
    <property type="evidence" value="ECO:0007669"/>
    <property type="project" value="InterPro"/>
</dbReference>
<dbReference type="GO" id="GO:0015031">
    <property type="term" value="P:protein transport"/>
    <property type="evidence" value="ECO:0007669"/>
    <property type="project" value="UniProtKB-KW"/>
</dbReference>
<evidence type="ECO:0000256" key="5">
    <source>
        <dbReference type="ARBA" id="ARBA00022927"/>
    </source>
</evidence>
<dbReference type="FunFam" id="1.10.220.20:FF:000002">
    <property type="entry name" value="Brefeldin A-inhibited guanine nucleotide-exchange protein 1"/>
    <property type="match status" value="1"/>
</dbReference>
<reference evidence="9 10" key="1">
    <citation type="submission" date="2023-10" db="EMBL/GenBank/DDBJ databases">
        <authorList>
            <person name="Maclean D."/>
            <person name="Macfadyen A."/>
        </authorList>
    </citation>
    <scope>NUCLEOTIDE SEQUENCE [LARGE SCALE GENOMIC DNA]</scope>
</reference>
<dbReference type="InterPro" id="IPR032629">
    <property type="entry name" value="DCB_dom"/>
</dbReference>
<dbReference type="Pfam" id="PF16206">
    <property type="entry name" value="Mon2_C"/>
    <property type="match status" value="1"/>
</dbReference>
<dbReference type="Pfam" id="PF16213">
    <property type="entry name" value="DCB"/>
    <property type="match status" value="1"/>
</dbReference>
<gene>
    <name evidence="9" type="ORF">CVIRNUC_008171</name>
</gene>
<dbReference type="Pfam" id="PF20252">
    <property type="entry name" value="BIG2_C"/>
    <property type="match status" value="1"/>
</dbReference>
<keyword evidence="10" id="KW-1185">Reference proteome</keyword>
<feature type="region of interest" description="Disordered" evidence="7">
    <location>
        <begin position="791"/>
        <end position="829"/>
    </location>
</feature>
<protein>
    <recommendedName>
        <fullName evidence="8">SEC7 domain-containing protein</fullName>
    </recommendedName>
</protein>
<keyword evidence="6" id="KW-0472">Membrane</keyword>
<evidence type="ECO:0000256" key="4">
    <source>
        <dbReference type="ARBA" id="ARBA00022490"/>
    </source>
</evidence>
<dbReference type="PROSITE" id="PS50190">
    <property type="entry name" value="SEC7"/>
    <property type="match status" value="1"/>
</dbReference>
<dbReference type="GO" id="GO:0005829">
    <property type="term" value="C:cytosol"/>
    <property type="evidence" value="ECO:0007669"/>
    <property type="project" value="UniProtKB-SubCell"/>
</dbReference>
<dbReference type="FunFam" id="1.10.1000.11:FF:000003">
    <property type="entry name" value="Brefeldin A-inhibited guanine nucleotide-exchange protein 1"/>
    <property type="match status" value="1"/>
</dbReference>
<keyword evidence="4" id="KW-0963">Cytoplasm</keyword>
<dbReference type="InterPro" id="IPR016024">
    <property type="entry name" value="ARM-type_fold"/>
</dbReference>